<proteinExistence type="predicted"/>
<protein>
    <submittedName>
        <fullName evidence="1">Uncharacterized protein</fullName>
    </submittedName>
</protein>
<dbReference type="AlphaFoldDB" id="A0A8T1TKH7"/>
<evidence type="ECO:0000313" key="2">
    <source>
        <dbReference type="Proteomes" id="UP000688947"/>
    </source>
</evidence>
<name>A0A8T1TKH7_9STRA</name>
<dbReference type="EMBL" id="JAENGZ010003634">
    <property type="protein sequence ID" value="KAG6941333.1"/>
    <property type="molecule type" value="Genomic_DNA"/>
</dbReference>
<evidence type="ECO:0000313" key="1">
    <source>
        <dbReference type="EMBL" id="KAG6941333.1"/>
    </source>
</evidence>
<comment type="caution">
    <text evidence="1">The sequence shown here is derived from an EMBL/GenBank/DDBJ whole genome shotgun (WGS) entry which is preliminary data.</text>
</comment>
<reference evidence="1" key="1">
    <citation type="submission" date="2021-01" db="EMBL/GenBank/DDBJ databases">
        <title>Phytophthora aleatoria, a newly-described species from Pinus radiata is distinct from Phytophthora cactorum isolates based on comparative genomics.</title>
        <authorList>
            <person name="Mcdougal R."/>
            <person name="Panda P."/>
            <person name="Williams N."/>
            <person name="Studholme D.J."/>
        </authorList>
    </citation>
    <scope>NUCLEOTIDE SEQUENCE</scope>
    <source>
        <strain evidence="1">NZFS 3830</strain>
    </source>
</reference>
<sequence length="105" mass="11940">MRSSQLLASVEHQNALSNSYFGALRRFGRRRSVQPCEVVTCMCFVGWSSFKALQAVERGFCEYVRNCCCPGGYRYCQVAVRKRSGLAHAVGDIGIRRIHREEYVV</sequence>
<organism evidence="1 2">
    <name type="scientific">Phytophthora cactorum</name>
    <dbReference type="NCBI Taxonomy" id="29920"/>
    <lineage>
        <taxon>Eukaryota</taxon>
        <taxon>Sar</taxon>
        <taxon>Stramenopiles</taxon>
        <taxon>Oomycota</taxon>
        <taxon>Peronosporomycetes</taxon>
        <taxon>Peronosporales</taxon>
        <taxon>Peronosporaceae</taxon>
        <taxon>Phytophthora</taxon>
    </lineage>
</organism>
<accession>A0A8T1TKH7</accession>
<dbReference type="Proteomes" id="UP000688947">
    <property type="component" value="Unassembled WGS sequence"/>
</dbReference>
<gene>
    <name evidence="1" type="ORF">JG687_00019723</name>
</gene>